<name>A0A377B8H9_ECOLX</name>
<evidence type="ECO:0000313" key="1">
    <source>
        <dbReference type="EMBL" id="STL49600.1"/>
    </source>
</evidence>
<dbReference type="Proteomes" id="UP000254052">
    <property type="component" value="Unassembled WGS sequence"/>
</dbReference>
<dbReference type="EMBL" id="UGED01000008">
    <property type="protein sequence ID" value="STL49600.1"/>
    <property type="molecule type" value="Genomic_DNA"/>
</dbReference>
<accession>A0A377B8H9</accession>
<organism evidence="1 2">
    <name type="scientific">Escherichia coli</name>
    <dbReference type="NCBI Taxonomy" id="562"/>
    <lineage>
        <taxon>Bacteria</taxon>
        <taxon>Pseudomonadati</taxon>
        <taxon>Pseudomonadota</taxon>
        <taxon>Gammaproteobacteria</taxon>
        <taxon>Enterobacterales</taxon>
        <taxon>Enterobacteriaceae</taxon>
        <taxon>Escherichia</taxon>
    </lineage>
</organism>
<evidence type="ECO:0000313" key="2">
    <source>
        <dbReference type="Proteomes" id="UP000254052"/>
    </source>
</evidence>
<dbReference type="AlphaFoldDB" id="A0A377B8H9"/>
<sequence length="37" mass="4289">MMDNQRNNISIELVFTFHNMTPINIKRSGDAKLINPD</sequence>
<proteinExistence type="predicted"/>
<reference evidence="1 2" key="1">
    <citation type="submission" date="2018-06" db="EMBL/GenBank/DDBJ databases">
        <authorList>
            <consortium name="Pathogen Informatics"/>
            <person name="Doyle S."/>
        </authorList>
    </citation>
    <scope>NUCLEOTIDE SEQUENCE [LARGE SCALE GENOMIC DNA]</scope>
    <source>
        <strain evidence="1 2">NCTC9962</strain>
    </source>
</reference>
<gene>
    <name evidence="1" type="ORF">NCTC9962_03867</name>
</gene>
<protein>
    <submittedName>
        <fullName evidence="1">Uncharacterized protein</fullName>
    </submittedName>
</protein>